<dbReference type="PANTHER" id="PTHR30085">
    <property type="entry name" value="AMINO ACID ABC TRANSPORTER PERMEASE"/>
    <property type="match status" value="1"/>
</dbReference>
<evidence type="ECO:0000313" key="6">
    <source>
        <dbReference type="EMBL" id="APT58084.1"/>
    </source>
</evidence>
<dbReference type="InterPro" id="IPR001638">
    <property type="entry name" value="Solute-binding_3/MltF_N"/>
</dbReference>
<dbReference type="SUPFAM" id="SSF53850">
    <property type="entry name" value="Periplasmic binding protein-like II"/>
    <property type="match status" value="1"/>
</dbReference>
<dbReference type="PANTHER" id="PTHR30085:SF7">
    <property type="entry name" value="AMINO-ACID ABC TRANSPORTER-BINDING PROTEIN YHDW-RELATED"/>
    <property type="match status" value="1"/>
</dbReference>
<dbReference type="Pfam" id="PF00497">
    <property type="entry name" value="SBP_bac_3"/>
    <property type="match status" value="1"/>
</dbReference>
<gene>
    <name evidence="6" type="ORF">RGI145_14145</name>
</gene>
<evidence type="ECO:0000256" key="4">
    <source>
        <dbReference type="SAM" id="SignalP"/>
    </source>
</evidence>
<feature type="domain" description="Solute-binding protein family 3/N-terminal" evidence="5">
    <location>
        <begin position="46"/>
        <end position="275"/>
    </location>
</feature>
<name>A0A1L7AH26_9PROT</name>
<accession>A0A1L7AH26</accession>
<dbReference type="CDD" id="cd13692">
    <property type="entry name" value="PBP2_BztA"/>
    <property type="match status" value="1"/>
</dbReference>
<dbReference type="SMART" id="SM00062">
    <property type="entry name" value="PBPb"/>
    <property type="match status" value="1"/>
</dbReference>
<sequence>MADLVPFLARLTGRIGAAVLGLALGLSAARAAEPSATLAAVKARGVLVCGMQGDNPPFSAPDGKGEWHGMDVTSCRALAAAVLGDPDRAQIRVVTGMTRFPALQSGEVDVLFGSTTWVTTRETSLGLSFAATNYYSGQGFLVRKSLSVSHVKELDGASICVPPGSTTELILQDWFRQNRLTFRPVIIDDPNQIQATFLSGRCDAYTRDMTGLSGFRARQGNPGEFVVLPEVISMEPLGAFVRKGDVGWFDIVRWTQFALVAAEQLGVSSRNIDEAMKSASPDVRRLLGVEGEVGPSMGLGKDWAAKAIRAVGNYGEAWERDIRPMGLERGLNRLWDQGGLQFSPPLR</sequence>
<comment type="similarity">
    <text evidence="1">Belongs to the bacterial solute-binding protein 3 family.</text>
</comment>
<evidence type="ECO:0000256" key="2">
    <source>
        <dbReference type="ARBA" id="ARBA00022448"/>
    </source>
</evidence>
<dbReference type="AlphaFoldDB" id="A0A1L7AH26"/>
<proteinExistence type="inferred from homology"/>
<dbReference type="EMBL" id="CP015583">
    <property type="protein sequence ID" value="APT58084.1"/>
    <property type="molecule type" value="Genomic_DNA"/>
</dbReference>
<dbReference type="Gene3D" id="3.40.190.10">
    <property type="entry name" value="Periplasmic binding protein-like II"/>
    <property type="match status" value="2"/>
</dbReference>
<reference evidence="6 7" key="1">
    <citation type="submission" date="2016-05" db="EMBL/GenBank/DDBJ databases">
        <title>Complete Genome and Methylome Analysis of Psychrotrophic Bacterial Isolates from Antarctic Lake Untersee.</title>
        <authorList>
            <person name="Fomenkov A."/>
            <person name="Akimov V.N."/>
            <person name="Vasilyeva L.V."/>
            <person name="Andersen D."/>
            <person name="Vincze T."/>
            <person name="Roberts R.J."/>
        </authorList>
    </citation>
    <scope>NUCLEOTIDE SEQUENCE [LARGE SCALE GENOMIC DNA]</scope>
    <source>
        <strain evidence="6 7">U14-5</strain>
    </source>
</reference>
<dbReference type="GO" id="GO:0006865">
    <property type="term" value="P:amino acid transport"/>
    <property type="evidence" value="ECO:0007669"/>
    <property type="project" value="TreeGrafter"/>
</dbReference>
<dbReference type="KEGG" id="rgi:RGI145_14145"/>
<dbReference type="Proteomes" id="UP000185494">
    <property type="component" value="Chromosome 1"/>
</dbReference>
<evidence type="ECO:0000313" key="7">
    <source>
        <dbReference type="Proteomes" id="UP000185494"/>
    </source>
</evidence>
<dbReference type="RefSeq" id="WP_075798863.1">
    <property type="nucleotide sequence ID" value="NZ_CP015583.1"/>
</dbReference>
<protein>
    <submittedName>
        <fullName evidence="6">Amino acid ABC transporter substrate-binding protein</fullName>
    </submittedName>
</protein>
<keyword evidence="2" id="KW-0813">Transport</keyword>
<evidence type="ECO:0000256" key="1">
    <source>
        <dbReference type="ARBA" id="ARBA00010333"/>
    </source>
</evidence>
<evidence type="ECO:0000256" key="3">
    <source>
        <dbReference type="ARBA" id="ARBA00022729"/>
    </source>
</evidence>
<feature type="chain" id="PRO_5013381196" evidence="4">
    <location>
        <begin position="32"/>
        <end position="347"/>
    </location>
</feature>
<organism evidence="6 7">
    <name type="scientific">Roseomonas gilardii</name>
    <dbReference type="NCBI Taxonomy" id="257708"/>
    <lineage>
        <taxon>Bacteria</taxon>
        <taxon>Pseudomonadati</taxon>
        <taxon>Pseudomonadota</taxon>
        <taxon>Alphaproteobacteria</taxon>
        <taxon>Acetobacterales</taxon>
        <taxon>Roseomonadaceae</taxon>
        <taxon>Roseomonas</taxon>
    </lineage>
</organism>
<dbReference type="STRING" id="257708.RGI145_14145"/>
<keyword evidence="3 4" id="KW-0732">Signal</keyword>
<evidence type="ECO:0000259" key="5">
    <source>
        <dbReference type="SMART" id="SM00062"/>
    </source>
</evidence>
<dbReference type="InterPro" id="IPR051455">
    <property type="entry name" value="Bact_solute-bind_prot3"/>
</dbReference>
<feature type="signal peptide" evidence="4">
    <location>
        <begin position="1"/>
        <end position="31"/>
    </location>
</feature>